<keyword evidence="4" id="KW-0862">Zinc</keyword>
<dbReference type="Proteomes" id="UP000095300">
    <property type="component" value="Unassembled WGS sequence"/>
</dbReference>
<feature type="region of interest" description="Disordered" evidence="7">
    <location>
        <begin position="484"/>
        <end position="505"/>
    </location>
</feature>
<sequence>MQLLTQSTTKSTATTTTGCASTANSNNSAINTNANHQTKSTGKMDKFYPPRPKINAFNELFKCQLCQGYLINPTTIDACTHTYCRSCIVRHLSEDEFCPQCKGNGGKTLSPANLKSDNVLRSIIYKLVPGLYQKERERIVQFVNNTKNEAPQPLGGSPPEPLSSLLESDDDFITARDSISLSLEFHPFLASQCDEADVPPVRYLKCPASLKITHLKRFLCSKFDIDPCNRRVDIEIIYEDEVLPSDFTLMDVAYCYQYKGQSPLKLFYRILLFNDEQLAKPEHKEASVEKVSPEPSTTNLELRADSGLETKKALQNSSSLAMAAADAGTKSSSSPPFITPSAPTSIGSSSNCSKVKSHKSSASKPVATPPSVKMTLSSRPAESKKSVSKKSSLAEDFTLPTTTTNDFKSLRSNDIRYSHYAVTASTTAPPTPAAATTTVTTGSKVKVKAPKEEKHASSKCDIVVSIPHNQMQDEWDSKPLSQLKTASKKSPNTPPAALSYSTVVEETKPTDANKKVRNVPKLKIELNSLKTKLIEKPKSADIRLDTLMIRHPHKPRKFSLDEPQAIANDKVDLQTYVKNIGLKPIEVQTNTSTPTTPHTPLETELSEKFTPNASPRSSCSSSTTSSSNGYLHVTGEISKSSSSSSSHKKRKKKHSKEPRDSKRKKMHAEISSHAADESLKMKVKLTTPLSIKPSKLESKKSPPSSDKTEGFFFAKPPKSPETKIKLAFEPLPPSKETQEKPKEKLKTPSDKKAKDALKLQPLAIKTCKDFEDDDDISMLPDITTSLSLSKPLTNLKDSKLPHSPPLPPSLFKTTPLTFSTFTPNVVTAPKSKSVVTPAKPAKDPKPVQPIRMKTLAPKPMPASKPLAVPIKPPQFAVPNLPKLMASNSSKFLNSTPSSIASSASKQMGNLLKRSASMDEGKSMAKHPKLDKPHQITVSAYGSNLQVTRVEVPATPTSSTAKATYEIPLYSPLSASYNPKCTFSVGSSSAGGRTQTGALTSASPTAVAKAPMFTTSMATKKPEKDKAKAKSSPSGLSYGSSKTSPVMGPPLSLGKLNTVVPMSVKSPPVPTLSANKALSPSLGMVNSRPGLSACQVTEKKTDATISSSLKASNNGPLEKPSSSSLRQFRLPSRESAQDILDLSAAPKSANGLPAAEKKSPAATTAGSSLELALTKIKQNISNNNNNNNNHQESKPSQLDLKPNSDDLQNLHLLSESATAREKIAINSPTSSVPCSLYDKAKINQNSLVRQQNASVRSIPNPSALAFRNHQPANTIPMVTIAAPLVSALTNADADKSLLSKPLSPLSAMPQSPNFTTSSRNTSSATSLTTKRHPSIDQVAASLNIRATAAAAAEAATAKSSLKQLDEMAIVTSTSSLAETNGGSKLKQIKQETVEQTPTAAANSSSHCQQPSSTVHSAMATSSEVVEIKKEPEDRFSDSSAMADEPRDQVNALFAAAKSSSGSGSTGAATTAMPVPSSLVSKVENLVTSVINVSTPTSSLLTTSSAGF</sequence>
<keyword evidence="3 6" id="KW-0863">Zinc-finger</keyword>
<evidence type="ECO:0000256" key="7">
    <source>
        <dbReference type="SAM" id="MobiDB-lite"/>
    </source>
</evidence>
<evidence type="ECO:0000313" key="10">
    <source>
        <dbReference type="Proteomes" id="UP000095300"/>
    </source>
</evidence>
<dbReference type="Pfam" id="PF16207">
    <property type="entry name" value="RAWUL"/>
    <property type="match status" value="1"/>
</dbReference>
<evidence type="ECO:0000313" key="9">
    <source>
        <dbReference type="EnsemblMetazoa" id="SCAU012028-PA"/>
    </source>
</evidence>
<keyword evidence="5" id="KW-0539">Nucleus</keyword>
<reference evidence="9" key="1">
    <citation type="submission" date="2020-05" db="UniProtKB">
        <authorList>
            <consortium name="EnsemblMetazoa"/>
        </authorList>
    </citation>
    <scope>IDENTIFICATION</scope>
    <source>
        <strain evidence="9">USDA</strain>
    </source>
</reference>
<dbReference type="InterPro" id="IPR017907">
    <property type="entry name" value="Znf_RING_CS"/>
</dbReference>
<feature type="region of interest" description="Disordered" evidence="7">
    <location>
        <begin position="829"/>
        <end position="867"/>
    </location>
</feature>
<dbReference type="SUPFAM" id="SSF57850">
    <property type="entry name" value="RING/U-box"/>
    <property type="match status" value="1"/>
</dbReference>
<dbReference type="GO" id="GO:0035102">
    <property type="term" value="C:PRC1 complex"/>
    <property type="evidence" value="ECO:0007669"/>
    <property type="project" value="TreeGrafter"/>
</dbReference>
<dbReference type="FunFam" id="3.30.40.10:FF:000033">
    <property type="entry name" value="Polycomb group RING finger protein 3"/>
    <property type="match status" value="1"/>
</dbReference>
<feature type="region of interest" description="Disordered" evidence="7">
    <location>
        <begin position="588"/>
        <end position="754"/>
    </location>
</feature>
<evidence type="ECO:0000256" key="6">
    <source>
        <dbReference type="PROSITE-ProRule" id="PRU00175"/>
    </source>
</evidence>
<dbReference type="CDD" id="cd17082">
    <property type="entry name" value="RAWUL_PCGF2_like"/>
    <property type="match status" value="1"/>
</dbReference>
<dbReference type="SMART" id="SM00184">
    <property type="entry name" value="RING"/>
    <property type="match status" value="1"/>
</dbReference>
<dbReference type="PROSITE" id="PS50089">
    <property type="entry name" value="ZF_RING_2"/>
    <property type="match status" value="1"/>
</dbReference>
<feature type="compositionally biased region" description="Polar residues" evidence="7">
    <location>
        <begin position="329"/>
        <end position="352"/>
    </location>
</feature>
<feature type="region of interest" description="Disordered" evidence="7">
    <location>
        <begin position="1299"/>
        <end position="1331"/>
    </location>
</feature>
<feature type="compositionally biased region" description="Low complexity" evidence="7">
    <location>
        <begin position="589"/>
        <end position="603"/>
    </location>
</feature>
<proteinExistence type="predicted"/>
<feature type="compositionally biased region" description="Basic and acidic residues" evidence="7">
    <location>
        <begin position="667"/>
        <end position="680"/>
    </location>
</feature>
<evidence type="ECO:0000256" key="1">
    <source>
        <dbReference type="ARBA" id="ARBA00004123"/>
    </source>
</evidence>
<comment type="subcellular location">
    <subcellularLocation>
        <location evidence="1">Nucleus</location>
    </subcellularLocation>
</comment>
<dbReference type="InterPro" id="IPR013083">
    <property type="entry name" value="Znf_RING/FYVE/PHD"/>
</dbReference>
<feature type="compositionally biased region" description="Low complexity" evidence="7">
    <location>
        <begin position="1029"/>
        <end position="1044"/>
    </location>
</feature>
<feature type="compositionally biased region" description="Low complexity" evidence="7">
    <location>
        <begin position="617"/>
        <end position="627"/>
    </location>
</feature>
<dbReference type="STRING" id="35570.A0A1I8PXH2"/>
<organism evidence="9 10">
    <name type="scientific">Stomoxys calcitrans</name>
    <name type="common">Stable fly</name>
    <name type="synonym">Conops calcitrans</name>
    <dbReference type="NCBI Taxonomy" id="35570"/>
    <lineage>
        <taxon>Eukaryota</taxon>
        <taxon>Metazoa</taxon>
        <taxon>Ecdysozoa</taxon>
        <taxon>Arthropoda</taxon>
        <taxon>Hexapoda</taxon>
        <taxon>Insecta</taxon>
        <taxon>Pterygota</taxon>
        <taxon>Neoptera</taxon>
        <taxon>Endopterygota</taxon>
        <taxon>Diptera</taxon>
        <taxon>Brachycera</taxon>
        <taxon>Muscomorpha</taxon>
        <taxon>Muscoidea</taxon>
        <taxon>Muscidae</taxon>
        <taxon>Stomoxys</taxon>
    </lineage>
</organism>
<dbReference type="EnsemblMetazoa" id="SCAU012028-RA">
    <property type="protein sequence ID" value="SCAU012028-PA"/>
    <property type="gene ID" value="SCAU012028"/>
</dbReference>
<dbReference type="PANTHER" id="PTHR10825:SF29">
    <property type="entry name" value="POLYCOMB GROUP RING FINGER PROTEIN 1"/>
    <property type="match status" value="1"/>
</dbReference>
<dbReference type="Gene3D" id="3.10.20.90">
    <property type="entry name" value="Phosphatidylinositol 3-kinase Catalytic Subunit, Chain A, domain 1"/>
    <property type="match status" value="1"/>
</dbReference>
<feature type="region of interest" description="Disordered" evidence="7">
    <location>
        <begin position="1102"/>
        <end position="1127"/>
    </location>
</feature>
<dbReference type="Gene3D" id="3.30.40.10">
    <property type="entry name" value="Zinc/RING finger domain, C3HC4 (zinc finger)"/>
    <property type="match status" value="1"/>
</dbReference>
<dbReference type="GO" id="GO:0000122">
    <property type="term" value="P:negative regulation of transcription by RNA polymerase II"/>
    <property type="evidence" value="ECO:0007669"/>
    <property type="project" value="TreeGrafter"/>
</dbReference>
<evidence type="ECO:0000256" key="4">
    <source>
        <dbReference type="ARBA" id="ARBA00022833"/>
    </source>
</evidence>
<dbReference type="Pfam" id="PF13923">
    <property type="entry name" value="zf-C3HC4_2"/>
    <property type="match status" value="1"/>
</dbReference>
<dbReference type="GO" id="GO:1990841">
    <property type="term" value="F:promoter-specific chromatin binding"/>
    <property type="evidence" value="ECO:0007669"/>
    <property type="project" value="TreeGrafter"/>
</dbReference>
<dbReference type="InterPro" id="IPR032443">
    <property type="entry name" value="RAWUL"/>
</dbReference>
<keyword evidence="10" id="KW-1185">Reference proteome</keyword>
<evidence type="ECO:0000259" key="8">
    <source>
        <dbReference type="PROSITE" id="PS50089"/>
    </source>
</evidence>
<evidence type="ECO:0000256" key="3">
    <source>
        <dbReference type="ARBA" id="ARBA00022771"/>
    </source>
</evidence>
<dbReference type="PANTHER" id="PTHR10825">
    <property type="entry name" value="RING FINGER DOMAIN-CONTAINING, POLYCOMB GROUP COMPONENT"/>
    <property type="match status" value="1"/>
</dbReference>
<keyword evidence="2" id="KW-0479">Metal-binding</keyword>
<feature type="compositionally biased region" description="Basic and acidic residues" evidence="7">
    <location>
        <begin position="736"/>
        <end position="754"/>
    </location>
</feature>
<dbReference type="GO" id="GO:0008270">
    <property type="term" value="F:zinc ion binding"/>
    <property type="evidence" value="ECO:0007669"/>
    <property type="project" value="UniProtKB-KW"/>
</dbReference>
<feature type="region of interest" description="Disordered" evidence="7">
    <location>
        <begin position="1146"/>
        <end position="1165"/>
    </location>
</feature>
<feature type="region of interest" description="Disordered" evidence="7">
    <location>
        <begin position="325"/>
        <end position="392"/>
    </location>
</feature>
<feature type="compositionally biased region" description="Low complexity" evidence="7">
    <location>
        <begin position="1299"/>
        <end position="1327"/>
    </location>
</feature>
<accession>A0A1I8PXH2</accession>
<dbReference type="PROSITE" id="PS00518">
    <property type="entry name" value="ZF_RING_1"/>
    <property type="match status" value="1"/>
</dbReference>
<name>A0A1I8PXH2_STOCA</name>
<feature type="compositionally biased region" description="Basic residues" evidence="7">
    <location>
        <begin position="646"/>
        <end position="666"/>
    </location>
</feature>
<dbReference type="OrthoDB" id="1305878at2759"/>
<dbReference type="InterPro" id="IPR001841">
    <property type="entry name" value="Znf_RING"/>
</dbReference>
<feature type="domain" description="RING-type" evidence="8">
    <location>
        <begin position="63"/>
        <end position="102"/>
    </location>
</feature>
<dbReference type="VEuPathDB" id="VectorBase:SCAU012028"/>
<protein>
    <recommendedName>
        <fullName evidence="8">RING-type domain-containing protein</fullName>
    </recommendedName>
</protein>
<feature type="region of interest" description="Disordered" evidence="7">
    <location>
        <begin position="1012"/>
        <end position="1054"/>
    </location>
</feature>
<evidence type="ECO:0000256" key="5">
    <source>
        <dbReference type="ARBA" id="ARBA00023242"/>
    </source>
</evidence>
<feature type="compositionally biased region" description="Polar residues" evidence="7">
    <location>
        <begin position="1102"/>
        <end position="1125"/>
    </location>
</feature>
<gene>
    <name evidence="9" type="primary">106081938</name>
</gene>
<evidence type="ECO:0000256" key="2">
    <source>
        <dbReference type="ARBA" id="ARBA00022723"/>
    </source>
</evidence>
<feature type="region of interest" description="Disordered" evidence="7">
    <location>
        <begin position="1179"/>
        <end position="1203"/>
    </location>
</feature>